<comment type="caution">
    <text evidence="2">The sequence shown here is derived from an EMBL/GenBank/DDBJ whole genome shotgun (WGS) entry which is preliminary data.</text>
</comment>
<feature type="compositionally biased region" description="Basic and acidic residues" evidence="1">
    <location>
        <begin position="27"/>
        <end position="92"/>
    </location>
</feature>
<feature type="compositionally biased region" description="Acidic residues" evidence="1">
    <location>
        <begin position="208"/>
        <end position="218"/>
    </location>
</feature>
<protein>
    <submittedName>
        <fullName evidence="2">Uncharacterized protein</fullName>
    </submittedName>
</protein>
<feature type="compositionally biased region" description="Basic and acidic residues" evidence="1">
    <location>
        <begin position="100"/>
        <end position="111"/>
    </location>
</feature>
<evidence type="ECO:0000313" key="3">
    <source>
        <dbReference type="Proteomes" id="UP001163046"/>
    </source>
</evidence>
<evidence type="ECO:0000256" key="1">
    <source>
        <dbReference type="SAM" id="MobiDB-lite"/>
    </source>
</evidence>
<dbReference type="AlphaFoldDB" id="A0A9X0D4S6"/>
<gene>
    <name evidence="2" type="ORF">OS493_019516</name>
</gene>
<dbReference type="Proteomes" id="UP001163046">
    <property type="component" value="Unassembled WGS sequence"/>
</dbReference>
<evidence type="ECO:0000313" key="2">
    <source>
        <dbReference type="EMBL" id="KAJ7384839.1"/>
    </source>
</evidence>
<reference evidence="2" key="1">
    <citation type="submission" date="2023-01" db="EMBL/GenBank/DDBJ databases">
        <title>Genome assembly of the deep-sea coral Lophelia pertusa.</title>
        <authorList>
            <person name="Herrera S."/>
            <person name="Cordes E."/>
        </authorList>
    </citation>
    <scope>NUCLEOTIDE SEQUENCE</scope>
    <source>
        <strain evidence="2">USNM1676648</strain>
        <tissue evidence="2">Polyp</tissue>
    </source>
</reference>
<feature type="compositionally biased region" description="Basic and acidic residues" evidence="1">
    <location>
        <begin position="129"/>
        <end position="144"/>
    </location>
</feature>
<keyword evidence="3" id="KW-1185">Reference proteome</keyword>
<dbReference type="EMBL" id="MU825884">
    <property type="protein sequence ID" value="KAJ7384839.1"/>
    <property type="molecule type" value="Genomic_DNA"/>
</dbReference>
<feature type="region of interest" description="Disordered" evidence="1">
    <location>
        <begin position="25"/>
        <end position="255"/>
    </location>
</feature>
<proteinExistence type="predicted"/>
<name>A0A9X0D4S6_9CNID</name>
<organism evidence="2 3">
    <name type="scientific">Desmophyllum pertusum</name>
    <dbReference type="NCBI Taxonomy" id="174260"/>
    <lineage>
        <taxon>Eukaryota</taxon>
        <taxon>Metazoa</taxon>
        <taxon>Cnidaria</taxon>
        <taxon>Anthozoa</taxon>
        <taxon>Hexacorallia</taxon>
        <taxon>Scleractinia</taxon>
        <taxon>Caryophylliina</taxon>
        <taxon>Caryophylliidae</taxon>
        <taxon>Desmophyllum</taxon>
    </lineage>
</organism>
<sequence length="255" mass="30830">MPDRERTRERSDRKRIYSAVVVSKSFQKVEDKRDPSKERRERRFRQRSPDDVRESDRAAQRMHMDRDENSREHRRQKISERLGHRTRKGDVHEENEDKDESSSSRWKERNQRYSQRGRGPPLTNQQRRTVFDRLDSGPARDRGFVRNPQGGGPRDQGMVEVEVEVNPQDVPRGKRYFMHDDRELPRRQKSDRSRARSRSPLWVHDRFDDDPEGDEDQEEKAAQDDSGTAKQQQDREIIQERQRDRERRKQEHHRN</sequence>
<feature type="compositionally biased region" description="Basic and acidic residues" evidence="1">
    <location>
        <begin position="232"/>
        <end position="249"/>
    </location>
</feature>
<feature type="compositionally biased region" description="Basic and acidic residues" evidence="1">
    <location>
        <begin position="177"/>
        <end position="194"/>
    </location>
</feature>
<accession>A0A9X0D4S6</accession>
<dbReference type="OrthoDB" id="5982688at2759"/>